<protein>
    <submittedName>
        <fullName evidence="1">Uncharacterized protein</fullName>
    </submittedName>
</protein>
<keyword evidence="2" id="KW-1185">Reference proteome</keyword>
<reference evidence="1 2" key="1">
    <citation type="submission" date="2015-10" db="EMBL/GenBank/DDBJ databases">
        <title>Genome sequencing of Penicillium freii.</title>
        <authorList>
            <person name="Nguyen H.D."/>
            <person name="Visagie C.M."/>
            <person name="Seifert K.A."/>
        </authorList>
    </citation>
    <scope>NUCLEOTIDE SEQUENCE [LARGE SCALE GENOMIC DNA]</scope>
    <source>
        <strain evidence="1 2">DAOM 242723</strain>
    </source>
</reference>
<evidence type="ECO:0000313" key="1">
    <source>
        <dbReference type="EMBL" id="KUM55580.1"/>
    </source>
</evidence>
<name>A0A117NK64_PENFR</name>
<gene>
    <name evidence="1" type="ORF">ACN42_g11668</name>
</gene>
<dbReference type="Proteomes" id="UP000055045">
    <property type="component" value="Unassembled WGS sequence"/>
</dbReference>
<feature type="non-terminal residue" evidence="1">
    <location>
        <position position="26"/>
    </location>
</feature>
<accession>A0A117NK64</accession>
<proteinExistence type="predicted"/>
<dbReference type="AlphaFoldDB" id="A0A117NK64"/>
<dbReference type="EMBL" id="LLXE01000781">
    <property type="protein sequence ID" value="KUM55580.1"/>
    <property type="molecule type" value="Genomic_DNA"/>
</dbReference>
<organism evidence="1 2">
    <name type="scientific">Penicillium freii</name>
    <dbReference type="NCBI Taxonomy" id="48697"/>
    <lineage>
        <taxon>Eukaryota</taxon>
        <taxon>Fungi</taxon>
        <taxon>Dikarya</taxon>
        <taxon>Ascomycota</taxon>
        <taxon>Pezizomycotina</taxon>
        <taxon>Eurotiomycetes</taxon>
        <taxon>Eurotiomycetidae</taxon>
        <taxon>Eurotiales</taxon>
        <taxon>Aspergillaceae</taxon>
        <taxon>Penicillium</taxon>
    </lineage>
</organism>
<comment type="caution">
    <text evidence="1">The sequence shown here is derived from an EMBL/GenBank/DDBJ whole genome shotgun (WGS) entry which is preliminary data.</text>
</comment>
<evidence type="ECO:0000313" key="2">
    <source>
        <dbReference type="Proteomes" id="UP000055045"/>
    </source>
</evidence>
<sequence length="26" mass="2964">MRSILAGLDFFNMHVFFFGGGSKKKK</sequence>